<dbReference type="Proteomes" id="UP000005258">
    <property type="component" value="Plasmid pTM3"/>
</dbReference>
<evidence type="ECO:0000256" key="4">
    <source>
        <dbReference type="SAM" id="MobiDB-lite"/>
    </source>
</evidence>
<dbReference type="GO" id="GO:0031177">
    <property type="term" value="F:phosphopantetheine binding"/>
    <property type="evidence" value="ECO:0007669"/>
    <property type="project" value="InterPro"/>
</dbReference>
<comment type="cofactor">
    <cofactor evidence="1">
        <name>pantetheine 4'-phosphate</name>
        <dbReference type="ChEBI" id="CHEBI:47942"/>
    </cofactor>
</comment>
<dbReference type="Gene3D" id="3.30.559.10">
    <property type="entry name" value="Chloramphenicol acetyltransferase-like domain"/>
    <property type="match status" value="2"/>
</dbReference>
<dbReference type="NCBIfam" id="TIGR01733">
    <property type="entry name" value="AA-adenyl-dom"/>
    <property type="match status" value="1"/>
</dbReference>
<dbReference type="Pfam" id="PF00550">
    <property type="entry name" value="PP-binding"/>
    <property type="match status" value="1"/>
</dbReference>
<name>I3TWT1_TISMK</name>
<dbReference type="GO" id="GO:0043041">
    <property type="term" value="P:amino acid activation for nonribosomal peptide biosynthetic process"/>
    <property type="evidence" value="ECO:0007669"/>
    <property type="project" value="TreeGrafter"/>
</dbReference>
<dbReference type="Gene3D" id="1.10.1200.10">
    <property type="entry name" value="ACP-like"/>
    <property type="match status" value="1"/>
</dbReference>
<keyword evidence="3" id="KW-0597">Phosphoprotein</keyword>
<dbReference type="InterPro" id="IPR000873">
    <property type="entry name" value="AMP-dep_synth/lig_dom"/>
</dbReference>
<dbReference type="SUPFAM" id="SSF56801">
    <property type="entry name" value="Acetyl-CoA synthetase-like"/>
    <property type="match status" value="1"/>
</dbReference>
<accession>I3TWT1</accession>
<keyword evidence="2" id="KW-0596">Phosphopantetheine</keyword>
<dbReference type="InterPro" id="IPR010071">
    <property type="entry name" value="AA_adenyl_dom"/>
</dbReference>
<protein>
    <submittedName>
        <fullName evidence="6">DidH</fullName>
    </submittedName>
</protein>
<sequence length="1286" mass="134172">MTADISARLDRLSPAQRALFERMRGKRPDPAAAPETAPDTAPEAAPLSFAQARLWFLDRLQPGSPAYNIASAVEIRGEIDPAALDAALQQVIARHGVLRTRYEEGADGPRQIVDPAPPGPVLRLADAPDAAAAAALATAEARRPFDLATGPVFRLLLIRTAPARHVLAVTVHHIAADAWSLGILFDELMAAYRARLDGLPADLPVLTTSYAAYAAEQRAALDAAAEARLLDWWRHRLDGLPVLDWPAGPPRPPVQRFEGAARRFDVPAALTAAVEALGRHHGASTFQTLMAAAQVLIHHETGQRDFALGAPVANRRRREHEALIGFFVNTLPFRARFDDDPAFTTWLERLRDDARAVLAHQDLPFEKLVEALEDTRDPSRNPLVQVVLAFQNAPVGSGTAPGGLSLRGLETDQGIARFDLEIHLTRAPGGGLAGMILYDTALFDAARVDRLGRRFVRLLEMVAADPGQRIGDLVPLLDEDLAAIAAAAPAVPPAAELVPVRLARMVAARAAAPAVEDPGGGIDYAGLDAAAARLMQALARSGIGRGDVVAVILSPGRAAAAAAMGIWAAGAAYLPLDPRHPPARLAALIRRAGARAVVAPALPEGVELLPRLDVDVGPDNGGFGNGGAAARAARINTAEDAAYLIFTSGSTGEPKGVVVPHGALAGLVDWHVNAFGTGPATRASLVAGPGFDAAVWEIWPVLAAGGTAVAADPAMLADPAALAGWLVDRRITQAFMPTPLVGGLLGRAWPAETALRLMLAGGERLTDRPPQGLPFRLVNNYGPTEAAVVASSGTVSPGPAASIGLPDIGGAITGARLHVLNAASRPVGIDMPGELHVGGRGLARGYAGDPVRTALAFRPDATGDGVRLYATGDLVVLRADGRLDFLGRADDQVKLRGHRIEPAEIAAAIRALDGVQDAAVILREDGAEPRLCAYVVSTAAPARLARRLRDRLPGYMVPADWVQLDRLPLTTSGKLDRRALPAPEMAAATGAVAETAAERLIAGIWAEVLGRKLPPGRDDDFFALGGHSLAAARVAARLQAAGRPLPLATLFRATTLAALAAELEAAAAPEDDDSIDLPDFAPVVDGEVPLSPGQARWWFLDRLGADPAAAVISAALDLTGPLDVDRLAAAFGQIVARHLPLRTAILAVDEQPRAVPQPVPMPWPLPVLPVADEAEANLLARDLAARPFDLASGPFLRTHLLRFGAERHLFDCGSAPCRGRWLVDGGADPRAAGSLCRAGAGAAFGGLSRNRAAGCRADRPGSRLLAGSSGRAAAAASGAGAAGKPA</sequence>
<dbReference type="GO" id="GO:0047527">
    <property type="term" value="F:2,3-dihydroxybenzoate-serine ligase activity"/>
    <property type="evidence" value="ECO:0007669"/>
    <property type="project" value="TreeGrafter"/>
</dbReference>
<dbReference type="CDD" id="cd19531">
    <property type="entry name" value="LCL_NRPS-like"/>
    <property type="match status" value="1"/>
</dbReference>
<dbReference type="Pfam" id="PF00668">
    <property type="entry name" value="Condensation"/>
    <property type="match status" value="2"/>
</dbReference>
<dbReference type="KEGG" id="tmo:TMO_c0609"/>
<dbReference type="Gene3D" id="2.30.38.10">
    <property type="entry name" value="Luciferase, Domain 3"/>
    <property type="match status" value="1"/>
</dbReference>
<dbReference type="InterPro" id="IPR025110">
    <property type="entry name" value="AMP-bd_C"/>
</dbReference>
<evidence type="ECO:0000313" key="6">
    <source>
        <dbReference type="EMBL" id="AFK57219.1"/>
    </source>
</evidence>
<dbReference type="SUPFAM" id="SSF47336">
    <property type="entry name" value="ACP-like"/>
    <property type="match status" value="1"/>
</dbReference>
<dbReference type="EMBL" id="CP003239">
    <property type="protein sequence ID" value="AFK57219.1"/>
    <property type="molecule type" value="Genomic_DNA"/>
</dbReference>
<reference evidence="6 7" key="1">
    <citation type="journal article" date="2012" name="J. Am. Chem. Soc.">
        <title>Bacterial biosynthesis and maturation of the didemnin anti-cancer agents.</title>
        <authorList>
            <person name="Xu Y."/>
            <person name="Kersten R.D."/>
            <person name="Nam S.J."/>
            <person name="Lu L."/>
            <person name="Al-Suwailem A.M."/>
            <person name="Zheng H."/>
            <person name="Fenical W."/>
            <person name="Dorrestein P.C."/>
            <person name="Moore B.S."/>
            <person name="Qian P.Y."/>
        </authorList>
    </citation>
    <scope>NUCLEOTIDE SEQUENCE [LARGE SCALE GENOMIC DNA]</scope>
    <source>
        <strain evidence="6 7">KA081020-065</strain>
    </source>
</reference>
<dbReference type="InterPro" id="IPR001242">
    <property type="entry name" value="Condensation_dom"/>
</dbReference>
<dbReference type="InterPro" id="IPR006162">
    <property type="entry name" value="Ppantetheine_attach_site"/>
</dbReference>
<dbReference type="InterPro" id="IPR009081">
    <property type="entry name" value="PP-bd_ACP"/>
</dbReference>
<dbReference type="Gene3D" id="3.30.300.30">
    <property type="match status" value="1"/>
</dbReference>
<dbReference type="PROSITE" id="PS50075">
    <property type="entry name" value="CARRIER"/>
    <property type="match status" value="1"/>
</dbReference>
<dbReference type="InterPro" id="IPR023213">
    <property type="entry name" value="CAT-like_dom_sf"/>
</dbReference>
<evidence type="ECO:0000256" key="1">
    <source>
        <dbReference type="ARBA" id="ARBA00001957"/>
    </source>
</evidence>
<dbReference type="Pfam" id="PF13193">
    <property type="entry name" value="AMP-binding_C"/>
    <property type="match status" value="1"/>
</dbReference>
<dbReference type="Pfam" id="PF00501">
    <property type="entry name" value="AMP-binding"/>
    <property type="match status" value="1"/>
</dbReference>
<dbReference type="PROSITE" id="PS00012">
    <property type="entry name" value="PHOSPHOPANTETHEINE"/>
    <property type="match status" value="1"/>
</dbReference>
<dbReference type="HOGENOM" id="CLU_000022_2_2_5"/>
<dbReference type="GO" id="GO:0009366">
    <property type="term" value="C:enterobactin synthetase complex"/>
    <property type="evidence" value="ECO:0007669"/>
    <property type="project" value="TreeGrafter"/>
</dbReference>
<organism evidence="6 7">
    <name type="scientific">Tistrella mobilis (strain KA081020-065)</name>
    <dbReference type="NCBI Taxonomy" id="1110502"/>
    <lineage>
        <taxon>Bacteria</taxon>
        <taxon>Pseudomonadati</taxon>
        <taxon>Pseudomonadota</taxon>
        <taxon>Alphaproteobacteria</taxon>
        <taxon>Geminicoccales</taxon>
        <taxon>Geminicoccaceae</taxon>
        <taxon>Tistrella</taxon>
    </lineage>
</organism>
<dbReference type="CDD" id="cd05930">
    <property type="entry name" value="A_NRPS"/>
    <property type="match status" value="1"/>
</dbReference>
<geneLocation type="plasmid" evidence="6 7">
    <name>pTM3</name>
</geneLocation>
<dbReference type="FunFam" id="3.30.300.30:FF:000010">
    <property type="entry name" value="Enterobactin synthetase component F"/>
    <property type="match status" value="1"/>
</dbReference>
<dbReference type="InterPro" id="IPR036736">
    <property type="entry name" value="ACP-like_sf"/>
</dbReference>
<dbReference type="InterPro" id="IPR020806">
    <property type="entry name" value="PKS_PP-bd"/>
</dbReference>
<feature type="domain" description="Carrier" evidence="5">
    <location>
        <begin position="992"/>
        <end position="1067"/>
    </location>
</feature>
<keyword evidence="7" id="KW-1185">Reference proteome</keyword>
<evidence type="ECO:0000256" key="3">
    <source>
        <dbReference type="ARBA" id="ARBA00022553"/>
    </source>
</evidence>
<dbReference type="SUPFAM" id="SSF52777">
    <property type="entry name" value="CoA-dependent acyltransferases"/>
    <property type="match status" value="3"/>
</dbReference>
<dbReference type="PROSITE" id="PS00455">
    <property type="entry name" value="AMP_BINDING"/>
    <property type="match status" value="1"/>
</dbReference>
<proteinExistence type="predicted"/>
<dbReference type="PANTHER" id="PTHR45527:SF1">
    <property type="entry name" value="FATTY ACID SYNTHASE"/>
    <property type="match status" value="1"/>
</dbReference>
<evidence type="ECO:0000256" key="2">
    <source>
        <dbReference type="ARBA" id="ARBA00022450"/>
    </source>
</evidence>
<keyword evidence="6" id="KW-0614">Plasmid</keyword>
<feature type="compositionally biased region" description="Low complexity" evidence="4">
    <location>
        <begin position="30"/>
        <end position="43"/>
    </location>
</feature>
<dbReference type="PATRIC" id="fig|1110502.3.peg.5488"/>
<dbReference type="Gene3D" id="3.40.50.980">
    <property type="match status" value="2"/>
</dbReference>
<dbReference type="SMART" id="SM00823">
    <property type="entry name" value="PKS_PP"/>
    <property type="match status" value="1"/>
</dbReference>
<dbReference type="PANTHER" id="PTHR45527">
    <property type="entry name" value="NONRIBOSOMAL PEPTIDE SYNTHETASE"/>
    <property type="match status" value="1"/>
</dbReference>
<dbReference type="GO" id="GO:0005829">
    <property type="term" value="C:cytosol"/>
    <property type="evidence" value="ECO:0007669"/>
    <property type="project" value="TreeGrafter"/>
</dbReference>
<dbReference type="Gene3D" id="3.30.559.30">
    <property type="entry name" value="Nonribosomal peptide synthetase, condensation domain"/>
    <property type="match status" value="1"/>
</dbReference>
<gene>
    <name evidence="6" type="primary">didH</name>
    <name evidence="6" type="ordered locus">TMO_c0609</name>
</gene>
<evidence type="ECO:0000313" key="7">
    <source>
        <dbReference type="Proteomes" id="UP000005258"/>
    </source>
</evidence>
<feature type="region of interest" description="Disordered" evidence="4">
    <location>
        <begin position="22"/>
        <end position="43"/>
    </location>
</feature>
<evidence type="ECO:0000259" key="5">
    <source>
        <dbReference type="PROSITE" id="PS50075"/>
    </source>
</evidence>
<dbReference type="GO" id="GO:0009239">
    <property type="term" value="P:enterobactin biosynthetic process"/>
    <property type="evidence" value="ECO:0007669"/>
    <property type="project" value="TreeGrafter"/>
</dbReference>
<dbReference type="InterPro" id="IPR020845">
    <property type="entry name" value="AMP-binding_CS"/>
</dbReference>
<dbReference type="InterPro" id="IPR045851">
    <property type="entry name" value="AMP-bd_C_sf"/>
</dbReference>